<proteinExistence type="predicted"/>
<dbReference type="Pfam" id="PF14355">
    <property type="entry name" value="Abi_C"/>
    <property type="match status" value="1"/>
</dbReference>
<protein>
    <submittedName>
        <fullName evidence="2">Abortive infection family protein</fullName>
    </submittedName>
</protein>
<dbReference type="Proteomes" id="UP001597214">
    <property type="component" value="Unassembled WGS sequence"/>
</dbReference>
<dbReference type="RefSeq" id="WP_377927304.1">
    <property type="nucleotide sequence ID" value="NZ_JBHUEM010000005.1"/>
</dbReference>
<name>A0ABW4LLU2_9BACI</name>
<evidence type="ECO:0000313" key="3">
    <source>
        <dbReference type="Proteomes" id="UP001597214"/>
    </source>
</evidence>
<sequence length="261" mass="30505">MEKLERTEINSVVSYIGVHGGYLGDFSYSTHADFYPSFCGLEINPVEYAGTTRERFMKILTESEPDDQTKILLGVLEKYPLHYFEEQLHNKIITEQEFKHKERLHEKITLWINQLRGEVIEESDLKHDIEFVKNVLLQATTLIENHSYSSAVDRVHTAIHGYLKALCDEQNFTFNEQNVKIQDMWGKLKTEHPSFNIDVRAHHRPINQTVNAIGKFLENMNEIRNNHGFSHPNEDIIEENEAKFIINLARVILYYIDSKTN</sequence>
<evidence type="ECO:0000259" key="1">
    <source>
        <dbReference type="Pfam" id="PF14355"/>
    </source>
</evidence>
<feature type="domain" description="Abortive infection protein-like C-terminal" evidence="1">
    <location>
        <begin position="189"/>
        <end position="256"/>
    </location>
</feature>
<gene>
    <name evidence="2" type="ORF">ACFSCX_06220</name>
</gene>
<reference evidence="3" key="1">
    <citation type="journal article" date="2019" name="Int. J. Syst. Evol. Microbiol.">
        <title>The Global Catalogue of Microorganisms (GCM) 10K type strain sequencing project: providing services to taxonomists for standard genome sequencing and annotation.</title>
        <authorList>
            <consortium name="The Broad Institute Genomics Platform"/>
            <consortium name="The Broad Institute Genome Sequencing Center for Infectious Disease"/>
            <person name="Wu L."/>
            <person name="Ma J."/>
        </authorList>
    </citation>
    <scope>NUCLEOTIDE SEQUENCE [LARGE SCALE GENOMIC DNA]</scope>
    <source>
        <strain evidence="3">CCUG 49339</strain>
    </source>
</reference>
<evidence type="ECO:0000313" key="2">
    <source>
        <dbReference type="EMBL" id="MFD1736157.1"/>
    </source>
</evidence>
<accession>A0ABW4LLU2</accession>
<dbReference type="InterPro" id="IPR026001">
    <property type="entry name" value="Abi-like_C"/>
</dbReference>
<keyword evidence="3" id="KW-1185">Reference proteome</keyword>
<dbReference type="EMBL" id="JBHUEM010000005">
    <property type="protein sequence ID" value="MFD1736157.1"/>
    <property type="molecule type" value="Genomic_DNA"/>
</dbReference>
<organism evidence="2 3">
    <name type="scientific">Bacillus salitolerans</name>
    <dbReference type="NCBI Taxonomy" id="1437434"/>
    <lineage>
        <taxon>Bacteria</taxon>
        <taxon>Bacillati</taxon>
        <taxon>Bacillota</taxon>
        <taxon>Bacilli</taxon>
        <taxon>Bacillales</taxon>
        <taxon>Bacillaceae</taxon>
        <taxon>Bacillus</taxon>
    </lineage>
</organism>
<comment type="caution">
    <text evidence="2">The sequence shown here is derived from an EMBL/GenBank/DDBJ whole genome shotgun (WGS) entry which is preliminary data.</text>
</comment>